<dbReference type="InterPro" id="IPR011042">
    <property type="entry name" value="6-blade_b-propeller_TolB-like"/>
</dbReference>
<dbReference type="EMBL" id="CP104562">
    <property type="protein sequence ID" value="UXH78809.1"/>
    <property type="molecule type" value="Genomic_DNA"/>
</dbReference>
<dbReference type="RefSeq" id="WP_261758640.1">
    <property type="nucleotide sequence ID" value="NZ_CP104562.2"/>
</dbReference>
<dbReference type="PANTHER" id="PTHR10907:SF47">
    <property type="entry name" value="REGUCALCIN"/>
    <property type="match status" value="1"/>
</dbReference>
<dbReference type="InterPro" id="IPR005511">
    <property type="entry name" value="SMP-30"/>
</dbReference>
<dbReference type="Proteomes" id="UP001064933">
    <property type="component" value="Chromosome"/>
</dbReference>
<evidence type="ECO:0000313" key="4">
    <source>
        <dbReference type="Proteomes" id="UP001064933"/>
    </source>
</evidence>
<reference evidence="3" key="1">
    <citation type="submission" date="2022-10" db="EMBL/GenBank/DDBJ databases">
        <title>Characterization and whole genome sequencing of a new Roseateles species, isolated from fresh water.</title>
        <authorList>
            <person name="Guliayeva D.Y."/>
            <person name="Akhremchuk A.E."/>
            <person name="Sikolenko M.A."/>
            <person name="Valentovich L.N."/>
            <person name="Sidarenka A.V."/>
        </authorList>
    </citation>
    <scope>NUCLEOTIDE SEQUENCE</scope>
    <source>
        <strain evidence="3">BIM B-1768</strain>
    </source>
</reference>
<organism evidence="3 4">
    <name type="scientific">Roseateles amylovorans</name>
    <dbReference type="NCBI Taxonomy" id="2978473"/>
    <lineage>
        <taxon>Bacteria</taxon>
        <taxon>Pseudomonadati</taxon>
        <taxon>Pseudomonadota</taxon>
        <taxon>Betaproteobacteria</taxon>
        <taxon>Burkholderiales</taxon>
        <taxon>Sphaerotilaceae</taxon>
        <taxon>Roseateles</taxon>
    </lineage>
</organism>
<sequence length="325" mass="35923">MSTQNPHTPGALDVSTAATATASTSDAFFQIEPASLTPALLGESPFWHPRQQRLYYLDIPGHALFRLDDGASEPQRWALNDEPGCVVPLAQGGLLIAQRNGLWRFDPDAGDYECLAEPPYDASKRRFNDGKADAQGRLWVGTIDDARQPESALYVFRHGQFEMVQSGITTSNGLAWSPDGKTMYWSDTKAHEVYRFAFDESSGTLGDRELFARFEPRAADQPLLTYGGRPDGAAMDVEGCYWVAMMEGQQLLRFSPEGLLLQRIELPVRCATMPTFGGADLRTLFVTTAREKRSEEELGAQPWAGCVLRMRVPVAGLPVQFAKLD</sequence>
<evidence type="ECO:0000256" key="1">
    <source>
        <dbReference type="ARBA" id="ARBA00008853"/>
    </source>
</evidence>
<dbReference type="PANTHER" id="PTHR10907">
    <property type="entry name" value="REGUCALCIN"/>
    <property type="match status" value="1"/>
</dbReference>
<dbReference type="PRINTS" id="PR01790">
    <property type="entry name" value="SMP30FAMILY"/>
</dbReference>
<feature type="domain" description="SMP-30/Gluconolactonase/LRE-like region" evidence="2">
    <location>
        <begin position="41"/>
        <end position="290"/>
    </location>
</feature>
<evidence type="ECO:0000259" key="2">
    <source>
        <dbReference type="Pfam" id="PF08450"/>
    </source>
</evidence>
<dbReference type="SUPFAM" id="SSF63829">
    <property type="entry name" value="Calcium-dependent phosphotriesterase"/>
    <property type="match status" value="1"/>
</dbReference>
<name>A0ABY6B090_9BURK</name>
<dbReference type="Gene3D" id="2.120.10.30">
    <property type="entry name" value="TolB, C-terminal domain"/>
    <property type="match status" value="1"/>
</dbReference>
<evidence type="ECO:0000313" key="3">
    <source>
        <dbReference type="EMBL" id="UXH78809.1"/>
    </source>
</evidence>
<gene>
    <name evidence="3" type="ORF">N4261_02390</name>
</gene>
<dbReference type="InterPro" id="IPR013658">
    <property type="entry name" value="SGL"/>
</dbReference>
<protein>
    <submittedName>
        <fullName evidence="3">SMP-30/gluconolactonase/LRE family protein</fullName>
    </submittedName>
</protein>
<comment type="similarity">
    <text evidence="1">Belongs to the SMP-30/CGR1 family.</text>
</comment>
<dbReference type="Pfam" id="PF08450">
    <property type="entry name" value="SGL"/>
    <property type="match status" value="1"/>
</dbReference>
<accession>A0ABY6B090</accession>
<proteinExistence type="inferred from homology"/>
<keyword evidence="4" id="KW-1185">Reference proteome</keyword>